<dbReference type="AlphaFoldDB" id="A0A0G4MEP9"/>
<evidence type="ECO:0000313" key="2">
    <source>
        <dbReference type="Proteomes" id="UP000044602"/>
    </source>
</evidence>
<name>A0A0G4MEP9_VERLO</name>
<sequence>MDETGFLSKGEVYVCYDSRYNGSLPIDSTLNDGNILWDIHCET</sequence>
<evidence type="ECO:0000313" key="1">
    <source>
        <dbReference type="EMBL" id="CRK32475.1"/>
    </source>
</evidence>
<dbReference type="STRING" id="100787.A0A0G4MEP9"/>
<dbReference type="EMBL" id="CVQH01022153">
    <property type="protein sequence ID" value="CRK32475.1"/>
    <property type="molecule type" value="Genomic_DNA"/>
</dbReference>
<organism evidence="1 2">
    <name type="scientific">Verticillium longisporum</name>
    <name type="common">Verticillium dahliae var. longisporum</name>
    <dbReference type="NCBI Taxonomy" id="100787"/>
    <lineage>
        <taxon>Eukaryota</taxon>
        <taxon>Fungi</taxon>
        <taxon>Dikarya</taxon>
        <taxon>Ascomycota</taxon>
        <taxon>Pezizomycotina</taxon>
        <taxon>Sordariomycetes</taxon>
        <taxon>Hypocreomycetidae</taxon>
        <taxon>Glomerellales</taxon>
        <taxon>Plectosphaerellaceae</taxon>
        <taxon>Verticillium</taxon>
    </lineage>
</organism>
<keyword evidence="2" id="KW-1185">Reference proteome</keyword>
<accession>A0A0G4MEP9</accession>
<proteinExistence type="predicted"/>
<dbReference type="Proteomes" id="UP000044602">
    <property type="component" value="Unassembled WGS sequence"/>
</dbReference>
<gene>
    <name evidence="1" type="ORF">BN1708_019014</name>
</gene>
<protein>
    <submittedName>
        <fullName evidence="1">Uncharacterized protein</fullName>
    </submittedName>
</protein>
<reference evidence="1 2" key="1">
    <citation type="submission" date="2015-05" db="EMBL/GenBank/DDBJ databases">
        <authorList>
            <person name="Wang D.B."/>
            <person name="Wang M."/>
        </authorList>
    </citation>
    <scope>NUCLEOTIDE SEQUENCE [LARGE SCALE GENOMIC DNA]</scope>
    <source>
        <strain evidence="1">VL1</strain>
    </source>
</reference>